<name>A0ABV2KP71_9HYPH</name>
<dbReference type="Proteomes" id="UP001549143">
    <property type="component" value="Unassembled WGS sequence"/>
</dbReference>
<comment type="caution">
    <text evidence="1">The sequence shown here is derived from an EMBL/GenBank/DDBJ whole genome shotgun (WGS) entry which is preliminary data.</text>
</comment>
<accession>A0ABV2KP71</accession>
<protein>
    <submittedName>
        <fullName evidence="1">Uncharacterized protein</fullName>
    </submittedName>
</protein>
<proteinExistence type="predicted"/>
<gene>
    <name evidence="1" type="ORF">ABID44_002131</name>
</gene>
<evidence type="ECO:0000313" key="2">
    <source>
        <dbReference type="Proteomes" id="UP001549143"/>
    </source>
</evidence>
<evidence type="ECO:0000313" key="1">
    <source>
        <dbReference type="EMBL" id="MET3661803.1"/>
    </source>
</evidence>
<dbReference type="EMBL" id="JBEPMN010000006">
    <property type="protein sequence ID" value="MET3661803.1"/>
    <property type="molecule type" value="Genomic_DNA"/>
</dbReference>
<dbReference type="RefSeq" id="WP_354151671.1">
    <property type="nucleotide sequence ID" value="NZ_JBEPMN010000006.1"/>
</dbReference>
<sequence>MEIYIEPAKRAGRRKRIRNAALSPAEVTAYRDGICLTVEAAGIYDNSTYRYTIKLSPENLALIYGTWGRC</sequence>
<keyword evidence="2" id="KW-1185">Reference proteome</keyword>
<organism evidence="1 2">
    <name type="scientific">Aquamicrobium ahrensii</name>
    <dbReference type="NCBI Taxonomy" id="469551"/>
    <lineage>
        <taxon>Bacteria</taxon>
        <taxon>Pseudomonadati</taxon>
        <taxon>Pseudomonadota</taxon>
        <taxon>Alphaproteobacteria</taxon>
        <taxon>Hyphomicrobiales</taxon>
        <taxon>Phyllobacteriaceae</taxon>
        <taxon>Aquamicrobium</taxon>
    </lineage>
</organism>
<reference evidence="1 2" key="1">
    <citation type="submission" date="2024-06" db="EMBL/GenBank/DDBJ databases">
        <title>Genomic Encyclopedia of Type Strains, Phase IV (KMG-IV): sequencing the most valuable type-strain genomes for metagenomic binning, comparative biology and taxonomic classification.</title>
        <authorList>
            <person name="Goeker M."/>
        </authorList>
    </citation>
    <scope>NUCLEOTIDE SEQUENCE [LARGE SCALE GENOMIC DNA]</scope>
    <source>
        <strain evidence="1 2">DSM 19730</strain>
    </source>
</reference>